<dbReference type="EMBL" id="CP126980">
    <property type="protein sequence ID" value="WIM92897.1"/>
    <property type="molecule type" value="Genomic_DNA"/>
</dbReference>
<sequence length="948" mass="100023">MTLALIRADDHLVLGVRWSGFTLAGSGTSARLVAGAQARLVLLFPPQHIGEETSPPGSVGLPMPPEEGAAPVPTWRGVVSGPSRLAFTVPSGTRIPLTAEGLLAAVTDNPLLAAAGVPGPDDTAVELPWRLVITPRGRSGTVVCRHPAQAPPGANGLWRTRLLDSASAVRLPAAESAPPDAGLTIRVADQATAGAADPAFGPGNSVPLARSERLRLFAETAGTPARASRLELSALGGTLDAGGVFPGFEWAQRAVLGRDMHVRTLAKGAMYPFGHRAEFQQITERISDPSAGGADVLRSVRVLTIVEPVRRAPAEGAIRRAFPLGDVEITGTVFAELAPPVWQATELTGVGRVDTHFWPTTLTGEKVRFPVACDTGGGVVRFGLPMLFVADLRPAADSLGSPLLVRRLAADFPATEVRIAPTDIDLVGAAAERLPGDVLEVRSLTVAGVAEGLDLAQGYRSRLTELEVGLPALRALSGADPRARVAFAEPYLRNGPVEDVLLTMLPGQSVPIDFSKAADRAGGLVAPKYATNALSRSLGPIDRFALPDPATGLIDPARLFPSDEASLLGFPLRTLLTQLRLPPELTYTPLPGSAPEVRMRWEDVRLTSAGPFRAKPTTRLTLAVTTAPGRAETECVLTDVTLELPPGPKRVLRLSFAEMRFTQRDGKAPRLDVGGVSAEFLGDLTLLSRLSEAVDLGAAGKLIDVRPGGVSVRYSLPVPAVAAGAFVMRNMAFTAGIEVPFDGRPISVLLGFASRANPFQLAVMMFGGGGYVELALGKDGLTRFEAALEFGAFVAVDFVVAAGEVHALGGVRFVLERDGSVTVSGYLRIGGCVQVLGLMSVSIELVLSLAYRSERNALVGRATLVIEIDLTLWSDSVELDSGDWVLAGDDRPHLFADAGATDAAEHSPFELWQIYRKAYVRETDSAVAVARGLRNRAANGDDERGRHE</sequence>
<dbReference type="Proteomes" id="UP001240150">
    <property type="component" value="Chromosome"/>
</dbReference>
<proteinExistence type="predicted"/>
<keyword evidence="2" id="KW-1185">Reference proteome</keyword>
<organism evidence="1 2">
    <name type="scientific">Actinoplanes oblitus</name>
    <dbReference type="NCBI Taxonomy" id="3040509"/>
    <lineage>
        <taxon>Bacteria</taxon>
        <taxon>Bacillati</taxon>
        <taxon>Actinomycetota</taxon>
        <taxon>Actinomycetes</taxon>
        <taxon>Micromonosporales</taxon>
        <taxon>Micromonosporaceae</taxon>
        <taxon>Actinoplanes</taxon>
    </lineage>
</organism>
<dbReference type="RefSeq" id="WP_284914104.1">
    <property type="nucleotide sequence ID" value="NZ_CP126980.1"/>
</dbReference>
<evidence type="ECO:0000313" key="1">
    <source>
        <dbReference type="EMBL" id="WIM92897.1"/>
    </source>
</evidence>
<evidence type="ECO:0000313" key="2">
    <source>
        <dbReference type="Proteomes" id="UP001240150"/>
    </source>
</evidence>
<name>A0ABY8W6C8_9ACTN</name>
<protein>
    <submittedName>
        <fullName evidence="1">Uncharacterized protein</fullName>
    </submittedName>
</protein>
<gene>
    <name evidence="1" type="ORF">ACTOB_004855</name>
</gene>
<accession>A0ABY8W6C8</accession>
<reference evidence="1 2" key="1">
    <citation type="submission" date="2023-06" db="EMBL/GenBank/DDBJ databases">
        <authorList>
            <person name="Yushchuk O."/>
            <person name="Binda E."/>
            <person name="Ruckert-Reed C."/>
            <person name="Fedorenko V."/>
            <person name="Kalinowski J."/>
            <person name="Marinelli F."/>
        </authorList>
    </citation>
    <scope>NUCLEOTIDE SEQUENCE [LARGE SCALE GENOMIC DNA]</scope>
    <source>
        <strain evidence="1 2">NRRL 3884</strain>
    </source>
</reference>